<dbReference type="GO" id="GO:0008270">
    <property type="term" value="F:zinc ion binding"/>
    <property type="evidence" value="ECO:0007669"/>
    <property type="project" value="UniProtKB-KW"/>
</dbReference>
<dbReference type="PANTHER" id="PTHR46481:SF10">
    <property type="entry name" value="ZINC FINGER BED DOMAIN-CONTAINING PROTEIN 39"/>
    <property type="match status" value="1"/>
</dbReference>
<evidence type="ECO:0000313" key="6">
    <source>
        <dbReference type="EMBL" id="CAF4027100.1"/>
    </source>
</evidence>
<gene>
    <name evidence="6" type="ORF">OKA104_LOCUS31334</name>
</gene>
<keyword evidence="4" id="KW-0862">Zinc</keyword>
<organism evidence="6 7">
    <name type="scientific">Adineta steineri</name>
    <dbReference type="NCBI Taxonomy" id="433720"/>
    <lineage>
        <taxon>Eukaryota</taxon>
        <taxon>Metazoa</taxon>
        <taxon>Spiralia</taxon>
        <taxon>Gnathifera</taxon>
        <taxon>Rotifera</taxon>
        <taxon>Eurotatoria</taxon>
        <taxon>Bdelloidea</taxon>
        <taxon>Adinetida</taxon>
        <taxon>Adinetidae</taxon>
        <taxon>Adineta</taxon>
    </lineage>
</organism>
<reference evidence="6" key="1">
    <citation type="submission" date="2021-02" db="EMBL/GenBank/DDBJ databases">
        <authorList>
            <person name="Nowell W R."/>
        </authorList>
    </citation>
    <scope>NUCLEOTIDE SEQUENCE</scope>
</reference>
<dbReference type="Proteomes" id="UP000663881">
    <property type="component" value="Unassembled WGS sequence"/>
</dbReference>
<dbReference type="InterPro" id="IPR052035">
    <property type="entry name" value="ZnF_BED_domain_contain"/>
</dbReference>
<evidence type="ECO:0000256" key="2">
    <source>
        <dbReference type="ARBA" id="ARBA00022723"/>
    </source>
</evidence>
<dbReference type="SUPFAM" id="SSF53098">
    <property type="entry name" value="Ribonuclease H-like"/>
    <property type="match status" value="1"/>
</dbReference>
<dbReference type="PANTHER" id="PTHR46481">
    <property type="entry name" value="ZINC FINGER BED DOMAIN-CONTAINING PROTEIN 4"/>
    <property type="match status" value="1"/>
</dbReference>
<comment type="subcellular location">
    <subcellularLocation>
        <location evidence="1">Nucleus</location>
    </subcellularLocation>
</comment>
<evidence type="ECO:0000256" key="5">
    <source>
        <dbReference type="ARBA" id="ARBA00023242"/>
    </source>
</evidence>
<protein>
    <submittedName>
        <fullName evidence="6">Uncharacterized protein</fullName>
    </submittedName>
</protein>
<keyword evidence="5" id="KW-0539">Nucleus</keyword>
<evidence type="ECO:0000256" key="3">
    <source>
        <dbReference type="ARBA" id="ARBA00022771"/>
    </source>
</evidence>
<dbReference type="InterPro" id="IPR012337">
    <property type="entry name" value="RNaseH-like_sf"/>
</dbReference>
<sequence length="151" mass="17306">MLVRLWATQLIVNDITYSPPCHIGLTVKQIRKLQSLQNDHLERELIKPFVAASKEDIPSRTILSPLSSEYPTITCDSWCDKYKHQSYICFTMHYLGSDLKLHQHSLKTETFDEPHTGKAIKDILLSIVNEFNLNHNNIIVVSDKGSNMKKA</sequence>
<name>A0A819Q7Y3_9BILA</name>
<dbReference type="EMBL" id="CAJOAY010003528">
    <property type="protein sequence ID" value="CAF4027100.1"/>
    <property type="molecule type" value="Genomic_DNA"/>
</dbReference>
<keyword evidence="2" id="KW-0479">Metal-binding</keyword>
<accession>A0A819Q7Y3</accession>
<dbReference type="AlphaFoldDB" id="A0A819Q7Y3"/>
<evidence type="ECO:0000256" key="4">
    <source>
        <dbReference type="ARBA" id="ARBA00022833"/>
    </source>
</evidence>
<dbReference type="GO" id="GO:0005634">
    <property type="term" value="C:nucleus"/>
    <property type="evidence" value="ECO:0007669"/>
    <property type="project" value="UniProtKB-SubCell"/>
</dbReference>
<evidence type="ECO:0000313" key="7">
    <source>
        <dbReference type="Proteomes" id="UP000663881"/>
    </source>
</evidence>
<proteinExistence type="predicted"/>
<comment type="caution">
    <text evidence="6">The sequence shown here is derived from an EMBL/GenBank/DDBJ whole genome shotgun (WGS) entry which is preliminary data.</text>
</comment>
<keyword evidence="3" id="KW-0863">Zinc-finger</keyword>
<evidence type="ECO:0000256" key="1">
    <source>
        <dbReference type="ARBA" id="ARBA00004123"/>
    </source>
</evidence>